<dbReference type="Proteomes" id="UP000260655">
    <property type="component" value="Unassembled WGS sequence"/>
</dbReference>
<dbReference type="RefSeq" id="WP_117557868.1">
    <property type="nucleotide sequence ID" value="NZ_JADNLX010000015.1"/>
</dbReference>
<dbReference type="EMBL" id="QSOV01000009">
    <property type="protein sequence ID" value="RGJ22881.1"/>
    <property type="molecule type" value="Genomic_DNA"/>
</dbReference>
<organism evidence="2 3">
    <name type="scientific">Coprococcus comes</name>
    <dbReference type="NCBI Taxonomy" id="410072"/>
    <lineage>
        <taxon>Bacteria</taxon>
        <taxon>Bacillati</taxon>
        <taxon>Bacillota</taxon>
        <taxon>Clostridia</taxon>
        <taxon>Lachnospirales</taxon>
        <taxon>Lachnospiraceae</taxon>
        <taxon>Coprococcus</taxon>
    </lineage>
</organism>
<dbReference type="PROSITE" id="PS51257">
    <property type="entry name" value="PROKAR_LIPOPROTEIN"/>
    <property type="match status" value="1"/>
</dbReference>
<evidence type="ECO:0000313" key="3">
    <source>
        <dbReference type="Proteomes" id="UP000260655"/>
    </source>
</evidence>
<feature type="chain" id="PRO_5017694887" description="Major membrane immunogen, membrane-anchored lipoprotein" evidence="1">
    <location>
        <begin position="25"/>
        <end position="176"/>
    </location>
</feature>
<evidence type="ECO:0000256" key="1">
    <source>
        <dbReference type="SAM" id="SignalP"/>
    </source>
</evidence>
<proteinExistence type="predicted"/>
<reference evidence="2 3" key="1">
    <citation type="submission" date="2018-08" db="EMBL/GenBank/DDBJ databases">
        <title>A genome reference for cultivated species of the human gut microbiota.</title>
        <authorList>
            <person name="Zou Y."/>
            <person name="Xue W."/>
            <person name="Luo G."/>
        </authorList>
    </citation>
    <scope>NUCLEOTIDE SEQUENCE [LARGE SCALE GENOMIC DNA]</scope>
    <source>
        <strain evidence="2 3">TM07-19</strain>
    </source>
</reference>
<feature type="signal peptide" evidence="1">
    <location>
        <begin position="1"/>
        <end position="24"/>
    </location>
</feature>
<accession>A0A3E4GP89</accession>
<evidence type="ECO:0008006" key="4">
    <source>
        <dbReference type="Google" id="ProtNLM"/>
    </source>
</evidence>
<keyword evidence="1" id="KW-0732">Signal</keyword>
<dbReference type="AlphaFoldDB" id="A0A3E4GP89"/>
<dbReference type="InterPro" id="IPR037250">
    <property type="entry name" value="NEAT_dom_sf"/>
</dbReference>
<sequence length="176" mass="19047">MKKKLLVLVLSAVMAVGMMSGCGAKDEASDSKAEATKDVSVVEDQEQETVECELEDGTYTAEFNTDSGMFHVNEANDGKGTLTVKDGKMTIHVSLVSKNIVNLFEGTSEDAQKDGAELLEPTTDTVTYSDGATEEVYGFDIPVPELDKEFDVALIGKKGVWYDHKVSVTNPVKVEE</sequence>
<gene>
    <name evidence="2" type="ORF">DXD67_09515</name>
</gene>
<name>A0A3E4GP89_9FIRM</name>
<protein>
    <recommendedName>
        <fullName evidence="4">Major membrane immunogen, membrane-anchored lipoprotein</fullName>
    </recommendedName>
</protein>
<dbReference type="Gene3D" id="2.60.40.1850">
    <property type="match status" value="1"/>
</dbReference>
<comment type="caution">
    <text evidence="2">The sequence shown here is derived from an EMBL/GenBank/DDBJ whole genome shotgun (WGS) entry which is preliminary data.</text>
</comment>
<evidence type="ECO:0000313" key="2">
    <source>
        <dbReference type="EMBL" id="RGJ22881.1"/>
    </source>
</evidence>